<dbReference type="Pfam" id="PF00271">
    <property type="entry name" value="Helicase_C"/>
    <property type="match status" value="1"/>
</dbReference>
<keyword evidence="12" id="KW-1185">Reference proteome</keyword>
<feature type="domain" description="Helicase C-terminal" evidence="9">
    <location>
        <begin position="213"/>
        <end position="383"/>
    </location>
</feature>
<sequence length="438" mass="48539">MTKFEELGLKDTILTALNEMGFREPFPIQAGAIPVLLSGQDVIGQAHTGTGKTAAFSLPIIQNVIPKGGVQALIIAPTRELAVQISDEIVKFSRHSGVRSVTIYGGQSMNVQLQELHRGVEIVVATPGRLIDHIKRGSIKLQKVKWVILDEADTMLDMGFIEDIKFILDLVPEDHVNALFSATMPAAILMLAEKYMKNPQKIFIDSDDLSGEGIEQAFLVIKDREKTDYLFKFIKENGAGQAIVFCSTKDRTRRVAHELEQGRFNVVSIQGDMSQFRRDKAMYMFKKGKADILVATDVAARGIDVPKVALVINYDVPNQDMVYFHRIGRTARAGEKGRAITLVSYSSIGDFKAISNQTKVQMKDLNKELGIAVNIPDPLKREVSHRRNFRSGGGGYGRSGGGGYGRSGGGGYGRRDDRRDDRRRSGGDKNYYGLRSRW</sequence>
<dbReference type="GO" id="GO:0003724">
    <property type="term" value="F:RNA helicase activity"/>
    <property type="evidence" value="ECO:0007669"/>
    <property type="project" value="InterPro"/>
</dbReference>
<feature type="region of interest" description="Disordered" evidence="7">
    <location>
        <begin position="382"/>
        <end position="438"/>
    </location>
</feature>
<dbReference type="Pfam" id="PF00270">
    <property type="entry name" value="DEAD"/>
    <property type="match status" value="1"/>
</dbReference>
<dbReference type="CDD" id="cd18787">
    <property type="entry name" value="SF2_C_DEAD"/>
    <property type="match status" value="1"/>
</dbReference>
<dbReference type="PROSITE" id="PS51192">
    <property type="entry name" value="HELICASE_ATP_BIND_1"/>
    <property type="match status" value="1"/>
</dbReference>
<evidence type="ECO:0000256" key="3">
    <source>
        <dbReference type="ARBA" id="ARBA00022801"/>
    </source>
</evidence>
<evidence type="ECO:0000256" key="4">
    <source>
        <dbReference type="ARBA" id="ARBA00022806"/>
    </source>
</evidence>
<dbReference type="KEGG" id="ndv:NDEV_0184"/>
<dbReference type="Proteomes" id="UP000196239">
    <property type="component" value="Chromosome 1"/>
</dbReference>
<feature type="compositionally biased region" description="Basic and acidic residues" evidence="7">
    <location>
        <begin position="413"/>
        <end position="427"/>
    </location>
</feature>
<dbReference type="GO" id="GO:0005524">
    <property type="term" value="F:ATP binding"/>
    <property type="evidence" value="ECO:0007669"/>
    <property type="project" value="UniProtKB-KW"/>
</dbReference>
<gene>
    <name evidence="11" type="ORF">NDEV_0184</name>
</gene>
<name>A0A128A0R7_9ARCH</name>
<keyword evidence="3" id="KW-0378">Hydrolase</keyword>
<evidence type="ECO:0000313" key="11">
    <source>
        <dbReference type="EMBL" id="CUR50949.1"/>
    </source>
</evidence>
<feature type="domain" description="Helicase ATP-binding" evidence="8">
    <location>
        <begin position="33"/>
        <end position="202"/>
    </location>
</feature>
<evidence type="ECO:0000256" key="7">
    <source>
        <dbReference type="SAM" id="MobiDB-lite"/>
    </source>
</evidence>
<dbReference type="AlphaFoldDB" id="A0A128A0R7"/>
<dbReference type="InterPro" id="IPR050079">
    <property type="entry name" value="DEAD_box_RNA_helicase"/>
</dbReference>
<reference evidence="12" key="1">
    <citation type="submission" date="2015-10" db="EMBL/GenBank/DDBJ databases">
        <authorList>
            <person name="Lehtovirta-Morley L.E."/>
            <person name="Vieille C."/>
        </authorList>
    </citation>
    <scope>NUCLEOTIDE SEQUENCE [LARGE SCALE GENOMIC DNA]</scope>
</reference>
<feature type="compositionally biased region" description="Gly residues" evidence="7">
    <location>
        <begin position="391"/>
        <end position="412"/>
    </location>
</feature>
<proteinExistence type="predicted"/>
<dbReference type="PANTHER" id="PTHR47959">
    <property type="entry name" value="ATP-DEPENDENT RNA HELICASE RHLE-RELATED"/>
    <property type="match status" value="1"/>
</dbReference>
<evidence type="ECO:0000259" key="9">
    <source>
        <dbReference type="PROSITE" id="PS51194"/>
    </source>
</evidence>
<keyword evidence="5" id="KW-0067">ATP-binding</keyword>
<dbReference type="PROSITE" id="PS51194">
    <property type="entry name" value="HELICASE_CTER"/>
    <property type="match status" value="1"/>
</dbReference>
<evidence type="ECO:0000259" key="10">
    <source>
        <dbReference type="PROSITE" id="PS51195"/>
    </source>
</evidence>
<dbReference type="GO" id="GO:0003676">
    <property type="term" value="F:nucleic acid binding"/>
    <property type="evidence" value="ECO:0007669"/>
    <property type="project" value="InterPro"/>
</dbReference>
<dbReference type="InterPro" id="IPR011545">
    <property type="entry name" value="DEAD/DEAH_box_helicase_dom"/>
</dbReference>
<dbReference type="PANTHER" id="PTHR47959:SF13">
    <property type="entry name" value="ATP-DEPENDENT RNA HELICASE RHLE"/>
    <property type="match status" value="1"/>
</dbReference>
<dbReference type="SMART" id="SM00487">
    <property type="entry name" value="DEXDc"/>
    <property type="match status" value="1"/>
</dbReference>
<dbReference type="SUPFAM" id="SSF52540">
    <property type="entry name" value="P-loop containing nucleoside triphosphate hydrolases"/>
    <property type="match status" value="1"/>
</dbReference>
<dbReference type="Gene3D" id="3.40.50.300">
    <property type="entry name" value="P-loop containing nucleotide triphosphate hydrolases"/>
    <property type="match status" value="2"/>
</dbReference>
<dbReference type="InterPro" id="IPR044742">
    <property type="entry name" value="DEAD/DEAH_RhlB"/>
</dbReference>
<evidence type="ECO:0000256" key="6">
    <source>
        <dbReference type="PROSITE-ProRule" id="PRU00552"/>
    </source>
</evidence>
<dbReference type="InterPro" id="IPR014014">
    <property type="entry name" value="RNA_helicase_DEAD_Q_motif"/>
</dbReference>
<dbReference type="InterPro" id="IPR001650">
    <property type="entry name" value="Helicase_C-like"/>
</dbReference>
<keyword evidence="2" id="KW-0547">Nucleotide-binding</keyword>
<evidence type="ECO:0000259" key="8">
    <source>
        <dbReference type="PROSITE" id="PS51192"/>
    </source>
</evidence>
<evidence type="ECO:0000256" key="5">
    <source>
        <dbReference type="ARBA" id="ARBA00022840"/>
    </source>
</evidence>
<protein>
    <submittedName>
        <fullName evidence="11">DEAD/DEAH box helicase domain protein</fullName>
    </submittedName>
</protein>
<feature type="domain" description="DEAD-box RNA helicase Q" evidence="10">
    <location>
        <begin position="2"/>
        <end position="30"/>
    </location>
</feature>
<dbReference type="PROSITE" id="PS51195">
    <property type="entry name" value="Q_MOTIF"/>
    <property type="match status" value="1"/>
</dbReference>
<evidence type="ECO:0000256" key="1">
    <source>
        <dbReference type="ARBA" id="ARBA00022490"/>
    </source>
</evidence>
<dbReference type="InterPro" id="IPR027417">
    <property type="entry name" value="P-loop_NTPase"/>
</dbReference>
<keyword evidence="4 11" id="KW-0347">Helicase</keyword>
<accession>A0A128A0R7</accession>
<evidence type="ECO:0000256" key="2">
    <source>
        <dbReference type="ARBA" id="ARBA00022741"/>
    </source>
</evidence>
<dbReference type="GO" id="GO:0140097">
    <property type="term" value="F:catalytic activity, acting on DNA"/>
    <property type="evidence" value="ECO:0007669"/>
    <property type="project" value="UniProtKB-ARBA"/>
</dbReference>
<dbReference type="CDD" id="cd00268">
    <property type="entry name" value="DEADc"/>
    <property type="match status" value="1"/>
</dbReference>
<keyword evidence="1" id="KW-0963">Cytoplasm</keyword>
<dbReference type="EMBL" id="LN890280">
    <property type="protein sequence ID" value="CUR50949.1"/>
    <property type="molecule type" value="Genomic_DNA"/>
</dbReference>
<evidence type="ECO:0000313" key="12">
    <source>
        <dbReference type="Proteomes" id="UP000196239"/>
    </source>
</evidence>
<dbReference type="SMART" id="SM00490">
    <property type="entry name" value="HELICc"/>
    <property type="match status" value="1"/>
</dbReference>
<feature type="short sequence motif" description="Q motif" evidence="6">
    <location>
        <begin position="2"/>
        <end position="30"/>
    </location>
</feature>
<dbReference type="GO" id="GO:0005829">
    <property type="term" value="C:cytosol"/>
    <property type="evidence" value="ECO:0007669"/>
    <property type="project" value="TreeGrafter"/>
</dbReference>
<dbReference type="FunFam" id="3.40.50.300:FF:000108">
    <property type="entry name" value="ATP-dependent RNA helicase RhlE"/>
    <property type="match status" value="1"/>
</dbReference>
<dbReference type="GO" id="GO:0016787">
    <property type="term" value="F:hydrolase activity"/>
    <property type="evidence" value="ECO:0007669"/>
    <property type="project" value="UniProtKB-KW"/>
</dbReference>
<organism evidence="11 12">
    <name type="scientific">Nitrosotalea devaniterrae</name>
    <dbReference type="NCBI Taxonomy" id="1078905"/>
    <lineage>
        <taxon>Archaea</taxon>
        <taxon>Nitrososphaerota</taxon>
        <taxon>Nitrososphaeria</taxon>
        <taxon>Nitrosotaleales</taxon>
        <taxon>Nitrosotaleaceae</taxon>
        <taxon>Nitrosotalea</taxon>
    </lineage>
</organism>
<dbReference type="InterPro" id="IPR014001">
    <property type="entry name" value="Helicase_ATP-bd"/>
</dbReference>